<accession>A0ABY9G2H9</accession>
<dbReference type="RefSeq" id="WP_098466474.1">
    <property type="nucleotide sequence ID" value="NZ_CP117450.1"/>
</dbReference>
<name>A0ABY9G2H9_9PSED</name>
<protein>
    <submittedName>
        <fullName evidence="1">Uncharacterized protein</fullName>
    </submittedName>
</protein>
<sequence length="631" mass="72030">MKTEWLLPSPYRTDNDYNSAIALINNYAAENINYPSHLITLIRSYFCNPSDAKIALNEFASELSDTHDASEILDDAESLAVISSALVQVWSSEETALRTNALLALTRHSWWLEHLWIDSTSAFAKLNEGFRITVITLAAQHFINVEAQLNKENPQDHNDPFTLGDLWSGHFRESRSNDSSWSWVRLLAELDFEQLFETMSAIRNPVLLNRVLESPEFYNNYDLWERLTSRAAPSFLDDGSWNGEILLPSLIRHGKSMLLHVADRTEHPKDILETHVKALLSRLSDTLAKRSDFVGIFKRWGTWITRQTLNFPAHESQRKTLIDSSHLLMALADRIASSFVSRASSDLDNSWEPWVYQSMLALLHAEKPDHFAPPDIQSFIDEWNLTVEDWDSVKGQRLRDHAKHYHATRASDYACRVLGYSIALSDDYANDWLRMWECSVALREILEFRPTAQTSDKWRSSDVSGLMRTLLDIGLGILDCTAYEQETLDTEALDKTAKLFTALWSATTEMLSIDLYGDEFWSQMQQHLAIRRIRWAVAPGQPAEAYCAYLNEATMPKAAELLKEVSANTSSILKLLPLLLQNTTKQNLRYLLTIAQIDMSALAASAHKYEQAPKKKFNIDPHHVDLIEGLR</sequence>
<evidence type="ECO:0000313" key="1">
    <source>
        <dbReference type="EMBL" id="WLH09764.1"/>
    </source>
</evidence>
<proteinExistence type="predicted"/>
<dbReference type="Proteomes" id="UP001236748">
    <property type="component" value="Chromosome"/>
</dbReference>
<dbReference type="GeneID" id="99721681"/>
<organism evidence="1 2">
    <name type="scientific">Pseudomonas lurida</name>
    <dbReference type="NCBI Taxonomy" id="244566"/>
    <lineage>
        <taxon>Bacteria</taxon>
        <taxon>Pseudomonadati</taxon>
        <taxon>Pseudomonadota</taxon>
        <taxon>Gammaproteobacteria</taxon>
        <taxon>Pseudomonadales</taxon>
        <taxon>Pseudomonadaceae</taxon>
        <taxon>Pseudomonas</taxon>
    </lineage>
</organism>
<gene>
    <name evidence="1" type="ORF">PSH67_14185</name>
</gene>
<reference evidence="1 2" key="1">
    <citation type="submission" date="2023-02" db="EMBL/GenBank/DDBJ databases">
        <title>Evolution of Hrp T3SS in non-pathogenic Pseudomonas fluorescens.</title>
        <authorList>
            <person name="Liao K."/>
            <person name="Wei H."/>
            <person name="Gu Y."/>
        </authorList>
    </citation>
    <scope>NUCLEOTIDE SEQUENCE [LARGE SCALE GENOMIC DNA]</scope>
    <source>
        <strain evidence="1 2">FP2043</strain>
    </source>
</reference>
<evidence type="ECO:0000313" key="2">
    <source>
        <dbReference type="Proteomes" id="UP001236748"/>
    </source>
</evidence>
<dbReference type="EMBL" id="CP117450">
    <property type="protein sequence ID" value="WLH09764.1"/>
    <property type="molecule type" value="Genomic_DNA"/>
</dbReference>
<keyword evidence="2" id="KW-1185">Reference proteome</keyword>